<feature type="compositionally biased region" description="Polar residues" evidence="1">
    <location>
        <begin position="115"/>
        <end position="128"/>
    </location>
</feature>
<protein>
    <submittedName>
        <fullName evidence="2">Uncharacterized protein</fullName>
    </submittedName>
</protein>
<evidence type="ECO:0000313" key="3">
    <source>
        <dbReference type="Proteomes" id="UP000593571"/>
    </source>
</evidence>
<keyword evidence="3" id="KW-1185">Reference proteome</keyword>
<feature type="compositionally biased region" description="Low complexity" evidence="1">
    <location>
        <begin position="20"/>
        <end position="35"/>
    </location>
</feature>
<gene>
    <name evidence="2" type="ORF">HJG63_009170</name>
</gene>
<sequence>MRFPGSVGRPLGDGQHHGLGSARSPRTASPSPGAADLLRAGQRRGQVSQASSASLPRPPPPAARSLPADAQGARRRRRKREKCPEEPGYVLASPFSHRRTKRVPFGSEVAAQCPQGPSTANPNLQLQHQRLDSATARQRLGCGPARSPAPAHAQEARRPRRSTGR</sequence>
<dbReference type="EMBL" id="JACASE010000014">
    <property type="protein sequence ID" value="KAF6410728.1"/>
    <property type="molecule type" value="Genomic_DNA"/>
</dbReference>
<proteinExistence type="predicted"/>
<organism evidence="2 3">
    <name type="scientific">Rousettus aegyptiacus</name>
    <name type="common">Egyptian fruit bat</name>
    <name type="synonym">Pteropus aegyptiacus</name>
    <dbReference type="NCBI Taxonomy" id="9407"/>
    <lineage>
        <taxon>Eukaryota</taxon>
        <taxon>Metazoa</taxon>
        <taxon>Chordata</taxon>
        <taxon>Craniata</taxon>
        <taxon>Vertebrata</taxon>
        <taxon>Euteleostomi</taxon>
        <taxon>Mammalia</taxon>
        <taxon>Eutheria</taxon>
        <taxon>Laurasiatheria</taxon>
        <taxon>Chiroptera</taxon>
        <taxon>Yinpterochiroptera</taxon>
        <taxon>Pteropodoidea</taxon>
        <taxon>Pteropodidae</taxon>
        <taxon>Rousettinae</taxon>
        <taxon>Rousettus</taxon>
    </lineage>
</organism>
<feature type="region of interest" description="Disordered" evidence="1">
    <location>
        <begin position="1"/>
        <end position="165"/>
    </location>
</feature>
<dbReference type="AlphaFoldDB" id="A0A7J8CIQ2"/>
<dbReference type="Proteomes" id="UP000593571">
    <property type="component" value="Unassembled WGS sequence"/>
</dbReference>
<reference evidence="2 3" key="1">
    <citation type="journal article" date="2020" name="Nature">
        <title>Six reference-quality genomes reveal evolution of bat adaptations.</title>
        <authorList>
            <person name="Jebb D."/>
            <person name="Huang Z."/>
            <person name="Pippel M."/>
            <person name="Hughes G.M."/>
            <person name="Lavrichenko K."/>
            <person name="Devanna P."/>
            <person name="Winkler S."/>
            <person name="Jermiin L.S."/>
            <person name="Skirmuntt E.C."/>
            <person name="Katzourakis A."/>
            <person name="Burkitt-Gray L."/>
            <person name="Ray D.A."/>
            <person name="Sullivan K.A.M."/>
            <person name="Roscito J.G."/>
            <person name="Kirilenko B.M."/>
            <person name="Davalos L.M."/>
            <person name="Corthals A.P."/>
            <person name="Power M.L."/>
            <person name="Jones G."/>
            <person name="Ransome R.D."/>
            <person name="Dechmann D.K.N."/>
            <person name="Locatelli A.G."/>
            <person name="Puechmaille S.J."/>
            <person name="Fedrigo O."/>
            <person name="Jarvis E.D."/>
            <person name="Hiller M."/>
            <person name="Vernes S.C."/>
            <person name="Myers E.W."/>
            <person name="Teeling E.C."/>
        </authorList>
    </citation>
    <scope>NUCLEOTIDE SEQUENCE [LARGE SCALE GENOMIC DNA]</scope>
    <source>
        <strain evidence="2">MRouAeg1</strain>
        <tissue evidence="2">Muscle</tissue>
    </source>
</reference>
<evidence type="ECO:0000313" key="2">
    <source>
        <dbReference type="EMBL" id="KAF6410728.1"/>
    </source>
</evidence>
<accession>A0A7J8CIQ2</accession>
<comment type="caution">
    <text evidence="2">The sequence shown here is derived from an EMBL/GenBank/DDBJ whole genome shotgun (WGS) entry which is preliminary data.</text>
</comment>
<name>A0A7J8CIQ2_ROUAE</name>
<evidence type="ECO:0000256" key="1">
    <source>
        <dbReference type="SAM" id="MobiDB-lite"/>
    </source>
</evidence>